<keyword evidence="2" id="KW-0472">Membrane</keyword>
<keyword evidence="2" id="KW-1133">Transmembrane helix</keyword>
<proteinExistence type="predicted"/>
<feature type="transmembrane region" description="Helical" evidence="2">
    <location>
        <begin position="33"/>
        <end position="51"/>
    </location>
</feature>
<feature type="transmembrane region" description="Helical" evidence="2">
    <location>
        <begin position="58"/>
        <end position="79"/>
    </location>
</feature>
<dbReference type="AlphaFoldDB" id="A0AB39N3S7"/>
<name>A0AB39N3S7_9ACTN</name>
<feature type="region of interest" description="Disordered" evidence="1">
    <location>
        <begin position="154"/>
        <end position="177"/>
    </location>
</feature>
<reference evidence="3" key="1">
    <citation type="submission" date="2024-07" db="EMBL/GenBank/DDBJ databases">
        <authorList>
            <person name="Yu S.T."/>
        </authorList>
    </citation>
    <scope>NUCLEOTIDE SEQUENCE</scope>
    <source>
        <strain evidence="3">R11</strain>
    </source>
</reference>
<accession>A0AB39N3S7</accession>
<sequence>MERPRIWRACLLWAALVLPALTADRLGMNEPRAVWQQLAGVAVLAAAVSVARWRPLVAFALTAALSLVAAPALFTVSYGPALGVFALLLGLRAERVRPAAVVFGAVGCLGTARIALFGVDPAPEWVVLTGTLLFGCVFPLARWPVLAAEPSADHGRLEPGRTSGGRAAHRRGAGPAA</sequence>
<keyword evidence="2" id="KW-0812">Transmembrane</keyword>
<feature type="transmembrane region" description="Helical" evidence="2">
    <location>
        <begin position="99"/>
        <end position="118"/>
    </location>
</feature>
<protein>
    <submittedName>
        <fullName evidence="3">Uncharacterized protein</fullName>
    </submittedName>
</protein>
<feature type="transmembrane region" description="Helical" evidence="2">
    <location>
        <begin position="125"/>
        <end position="145"/>
    </location>
</feature>
<evidence type="ECO:0000256" key="2">
    <source>
        <dbReference type="SAM" id="Phobius"/>
    </source>
</evidence>
<dbReference type="RefSeq" id="WP_369272662.1">
    <property type="nucleotide sequence ID" value="NZ_CP163432.1"/>
</dbReference>
<gene>
    <name evidence="3" type="ORF">AB5J55_24150</name>
</gene>
<evidence type="ECO:0000256" key="1">
    <source>
        <dbReference type="SAM" id="MobiDB-lite"/>
    </source>
</evidence>
<dbReference type="EMBL" id="CP163432">
    <property type="protein sequence ID" value="XDQ12500.1"/>
    <property type="molecule type" value="Genomic_DNA"/>
</dbReference>
<evidence type="ECO:0000313" key="3">
    <source>
        <dbReference type="EMBL" id="XDQ12500.1"/>
    </source>
</evidence>
<organism evidence="3">
    <name type="scientific">Streptomyces sp. R11</name>
    <dbReference type="NCBI Taxonomy" id="3238625"/>
    <lineage>
        <taxon>Bacteria</taxon>
        <taxon>Bacillati</taxon>
        <taxon>Actinomycetota</taxon>
        <taxon>Actinomycetes</taxon>
        <taxon>Kitasatosporales</taxon>
        <taxon>Streptomycetaceae</taxon>
        <taxon>Streptomyces</taxon>
    </lineage>
</organism>
<feature type="compositionally biased region" description="Basic residues" evidence="1">
    <location>
        <begin position="167"/>
        <end position="177"/>
    </location>
</feature>